<feature type="region of interest" description="Disordered" evidence="10">
    <location>
        <begin position="66"/>
        <end position="167"/>
    </location>
</feature>
<evidence type="ECO:0000256" key="11">
    <source>
        <dbReference type="SAM" id="Phobius"/>
    </source>
</evidence>
<dbReference type="GO" id="GO:0015031">
    <property type="term" value="P:protein transport"/>
    <property type="evidence" value="ECO:0007669"/>
    <property type="project" value="UniProtKB-KW"/>
</dbReference>
<keyword evidence="5" id="KW-0997">Cell inner membrane</keyword>
<dbReference type="PANTHER" id="PTHR33446">
    <property type="entry name" value="PROTEIN TONB-RELATED"/>
    <property type="match status" value="1"/>
</dbReference>
<evidence type="ECO:0000256" key="2">
    <source>
        <dbReference type="ARBA" id="ARBA00006555"/>
    </source>
</evidence>
<dbReference type="NCBIfam" id="TIGR01352">
    <property type="entry name" value="tonB_Cterm"/>
    <property type="match status" value="1"/>
</dbReference>
<accession>A0A4R1Y2K9</accession>
<dbReference type="GO" id="GO:0055085">
    <property type="term" value="P:transmembrane transport"/>
    <property type="evidence" value="ECO:0007669"/>
    <property type="project" value="InterPro"/>
</dbReference>
<keyword evidence="4" id="KW-1003">Cell membrane</keyword>
<feature type="domain" description="TonB C-terminal" evidence="12">
    <location>
        <begin position="149"/>
        <end position="239"/>
    </location>
</feature>
<dbReference type="SUPFAM" id="SSF74653">
    <property type="entry name" value="TolA/TonB C-terminal domain"/>
    <property type="match status" value="1"/>
</dbReference>
<dbReference type="GO" id="GO:0098797">
    <property type="term" value="C:plasma membrane protein complex"/>
    <property type="evidence" value="ECO:0007669"/>
    <property type="project" value="TreeGrafter"/>
</dbReference>
<dbReference type="InterPro" id="IPR037682">
    <property type="entry name" value="TonB_C"/>
</dbReference>
<dbReference type="Proteomes" id="UP000294963">
    <property type="component" value="Unassembled WGS sequence"/>
</dbReference>
<dbReference type="PANTHER" id="PTHR33446:SF2">
    <property type="entry name" value="PROTEIN TONB"/>
    <property type="match status" value="1"/>
</dbReference>
<reference evidence="13 14" key="1">
    <citation type="submission" date="2019-03" db="EMBL/GenBank/DDBJ databases">
        <title>Genomic analyses of the natural microbiome of Caenorhabditis elegans.</title>
        <authorList>
            <person name="Samuel B."/>
        </authorList>
    </citation>
    <scope>NUCLEOTIDE SEQUENCE [LARGE SCALE GENOMIC DNA]</scope>
    <source>
        <strain evidence="13 14">JUb89</strain>
    </source>
</reference>
<dbReference type="GO" id="GO:0031992">
    <property type="term" value="F:energy transducer activity"/>
    <property type="evidence" value="ECO:0007669"/>
    <property type="project" value="TreeGrafter"/>
</dbReference>
<dbReference type="Gene3D" id="3.30.1150.10">
    <property type="match status" value="1"/>
</dbReference>
<name>A0A4R1Y2K9_ACICA</name>
<dbReference type="AlphaFoldDB" id="A0A4R1Y2K9"/>
<feature type="transmembrane region" description="Helical" evidence="11">
    <location>
        <begin position="12"/>
        <end position="34"/>
    </location>
</feature>
<evidence type="ECO:0000256" key="9">
    <source>
        <dbReference type="ARBA" id="ARBA00023136"/>
    </source>
</evidence>
<proteinExistence type="inferred from homology"/>
<keyword evidence="8 11" id="KW-1133">Transmembrane helix</keyword>
<keyword evidence="14" id="KW-1185">Reference proteome</keyword>
<evidence type="ECO:0000259" key="12">
    <source>
        <dbReference type="PROSITE" id="PS52015"/>
    </source>
</evidence>
<evidence type="ECO:0000256" key="1">
    <source>
        <dbReference type="ARBA" id="ARBA00004383"/>
    </source>
</evidence>
<feature type="compositionally biased region" description="Pro residues" evidence="10">
    <location>
        <begin position="116"/>
        <end position="130"/>
    </location>
</feature>
<evidence type="ECO:0000256" key="5">
    <source>
        <dbReference type="ARBA" id="ARBA00022519"/>
    </source>
</evidence>
<keyword evidence="3" id="KW-0813">Transport</keyword>
<gene>
    <name evidence="13" type="ORF">EC844_102149</name>
</gene>
<protein>
    <submittedName>
        <fullName evidence="13">Outer membrane transport energization protein TonB</fullName>
    </submittedName>
</protein>
<evidence type="ECO:0000256" key="8">
    <source>
        <dbReference type="ARBA" id="ARBA00022989"/>
    </source>
</evidence>
<keyword evidence="9 11" id="KW-0472">Membrane</keyword>
<dbReference type="InterPro" id="IPR006260">
    <property type="entry name" value="TonB/TolA_C"/>
</dbReference>
<evidence type="ECO:0000313" key="13">
    <source>
        <dbReference type="EMBL" id="TCM69882.1"/>
    </source>
</evidence>
<dbReference type="EMBL" id="SLVJ01000002">
    <property type="protein sequence ID" value="TCM69882.1"/>
    <property type="molecule type" value="Genomic_DNA"/>
</dbReference>
<comment type="subcellular location">
    <subcellularLocation>
        <location evidence="1">Cell inner membrane</location>
        <topology evidence="1">Single-pass membrane protein</topology>
        <orientation evidence="1">Periplasmic side</orientation>
    </subcellularLocation>
</comment>
<feature type="compositionally biased region" description="Pro residues" evidence="10">
    <location>
        <begin position="66"/>
        <end position="75"/>
    </location>
</feature>
<keyword evidence="7" id="KW-0653">Protein transport</keyword>
<comment type="similarity">
    <text evidence="2">Belongs to the TonB family.</text>
</comment>
<evidence type="ECO:0000256" key="6">
    <source>
        <dbReference type="ARBA" id="ARBA00022692"/>
    </source>
</evidence>
<dbReference type="InterPro" id="IPR051045">
    <property type="entry name" value="TonB-dependent_transducer"/>
</dbReference>
<evidence type="ECO:0000256" key="10">
    <source>
        <dbReference type="SAM" id="MobiDB-lite"/>
    </source>
</evidence>
<feature type="compositionally biased region" description="Low complexity" evidence="10">
    <location>
        <begin position="91"/>
        <end position="115"/>
    </location>
</feature>
<dbReference type="PROSITE" id="PS52015">
    <property type="entry name" value="TONB_CTD"/>
    <property type="match status" value="1"/>
</dbReference>
<keyword evidence="6 11" id="KW-0812">Transmembrane</keyword>
<organism evidence="13 14">
    <name type="scientific">Acinetobacter calcoaceticus</name>
    <dbReference type="NCBI Taxonomy" id="471"/>
    <lineage>
        <taxon>Bacteria</taxon>
        <taxon>Pseudomonadati</taxon>
        <taxon>Pseudomonadota</taxon>
        <taxon>Gammaproteobacteria</taxon>
        <taxon>Moraxellales</taxon>
        <taxon>Moraxellaceae</taxon>
        <taxon>Acinetobacter</taxon>
        <taxon>Acinetobacter calcoaceticus/baumannii complex</taxon>
    </lineage>
</organism>
<sequence>MGMPYTEIENKTAKNIICIAAVIFLHLIVAYLLMASLTHQIIKPAEKPVELLIIQDTPPPPIVIPKPVDTPPEPPKVVEKPAETAKPLEKVPPVTKPVTKAVTPVAPTTTNVPAPNTNPAPQATPSPSPIPAAQATPSPAPSPAPVGVTRGVTKGQAGCKAPDYPRESLRNEEQGVVIVSVFVGTDGKVNESKVKKSSGSKNLDRAATKAFSLCSFQPAMKNGEAQPSWYDIPYEFVIN</sequence>
<dbReference type="OrthoDB" id="1628901at2"/>
<evidence type="ECO:0000313" key="14">
    <source>
        <dbReference type="Proteomes" id="UP000294963"/>
    </source>
</evidence>
<dbReference type="Pfam" id="PF03544">
    <property type="entry name" value="TonB_C"/>
    <property type="match status" value="1"/>
</dbReference>
<evidence type="ECO:0000256" key="3">
    <source>
        <dbReference type="ARBA" id="ARBA00022448"/>
    </source>
</evidence>
<evidence type="ECO:0000256" key="4">
    <source>
        <dbReference type="ARBA" id="ARBA00022475"/>
    </source>
</evidence>
<evidence type="ECO:0000256" key="7">
    <source>
        <dbReference type="ARBA" id="ARBA00022927"/>
    </source>
</evidence>
<feature type="compositionally biased region" description="Basic and acidic residues" evidence="10">
    <location>
        <begin position="76"/>
        <end position="89"/>
    </location>
</feature>
<comment type="caution">
    <text evidence="13">The sequence shown here is derived from an EMBL/GenBank/DDBJ whole genome shotgun (WGS) entry which is preliminary data.</text>
</comment>